<evidence type="ECO:0000313" key="2">
    <source>
        <dbReference type="Proteomes" id="UP000218102"/>
    </source>
</evidence>
<comment type="caution">
    <text evidence="1">The sequence shown here is derived from an EMBL/GenBank/DDBJ whole genome shotgun (WGS) entry which is preliminary data.</text>
</comment>
<accession>A0A2A3LXH3</accession>
<name>A0A2A3LXH3_PSEDL</name>
<dbReference type="Proteomes" id="UP000218102">
    <property type="component" value="Unassembled WGS sequence"/>
</dbReference>
<dbReference type="RefSeq" id="WP_023383714.1">
    <property type="nucleotide sequence ID" value="NZ_NTME01000047.1"/>
</dbReference>
<organism evidence="1 2">
    <name type="scientific">Pseudomonas plecoglossicida</name>
    <dbReference type="NCBI Taxonomy" id="70775"/>
    <lineage>
        <taxon>Bacteria</taxon>
        <taxon>Pseudomonadati</taxon>
        <taxon>Pseudomonadota</taxon>
        <taxon>Gammaproteobacteria</taxon>
        <taxon>Pseudomonadales</taxon>
        <taxon>Pseudomonadaceae</taxon>
        <taxon>Pseudomonas</taxon>
    </lineage>
</organism>
<dbReference type="AlphaFoldDB" id="A0A2A3LXH3"/>
<evidence type="ECO:0000313" key="1">
    <source>
        <dbReference type="EMBL" id="PBJ92513.1"/>
    </source>
</evidence>
<dbReference type="EMBL" id="NTME01000047">
    <property type="protein sequence ID" value="PBJ92513.1"/>
    <property type="molecule type" value="Genomic_DNA"/>
</dbReference>
<proteinExistence type="predicted"/>
<sequence length="158" mass="16875">MANTLEFEVGAGYEVANPPKLAVGDDQHHQLSRFFTVLATDEHGVSVYDGWYGEGFSSLHLPHDVLAQLDVTRLPSRGEAGAADLANAIATSAAAAIERRDQVKEHGAAEQSVHASQRFFVQFFSGQIRGLASKGLINPDLAVQMISLSTGVELTVGE</sequence>
<gene>
    <name evidence="1" type="ORF">CMV24_26685</name>
</gene>
<protein>
    <submittedName>
        <fullName evidence="1">Uncharacterized protein</fullName>
    </submittedName>
</protein>
<reference evidence="1 2" key="1">
    <citation type="submission" date="2017-09" db="EMBL/GenBank/DDBJ databases">
        <authorList>
            <person name="Ehlers B."/>
            <person name="Leendertz F.H."/>
        </authorList>
    </citation>
    <scope>NUCLEOTIDE SEQUENCE [LARGE SCALE GENOMIC DNA]</scope>
    <source>
        <strain evidence="1 2">DJ-1</strain>
    </source>
</reference>